<dbReference type="InterPro" id="IPR036390">
    <property type="entry name" value="WH_DNA-bd_sf"/>
</dbReference>
<dbReference type="InterPro" id="IPR000847">
    <property type="entry name" value="LysR_HTH_N"/>
</dbReference>
<dbReference type="PANTHER" id="PTHR30579">
    <property type="entry name" value="TRANSCRIPTIONAL REGULATOR"/>
    <property type="match status" value="1"/>
</dbReference>
<evidence type="ECO:0000256" key="1">
    <source>
        <dbReference type="ARBA" id="ARBA00009437"/>
    </source>
</evidence>
<dbReference type="GO" id="GO:0003677">
    <property type="term" value="F:DNA binding"/>
    <property type="evidence" value="ECO:0007669"/>
    <property type="project" value="UniProtKB-KW"/>
</dbReference>
<keyword evidence="5" id="KW-0804">Transcription</keyword>
<accession>A0A418Q6X3</accession>
<protein>
    <submittedName>
        <fullName evidence="7">ArgP/LysG family DNA-binding transcriptional regulator</fullName>
    </submittedName>
</protein>
<dbReference type="SUPFAM" id="SSF53850">
    <property type="entry name" value="Periplasmic binding protein-like II"/>
    <property type="match status" value="1"/>
</dbReference>
<dbReference type="GO" id="GO:0003700">
    <property type="term" value="F:DNA-binding transcription factor activity"/>
    <property type="evidence" value="ECO:0007669"/>
    <property type="project" value="InterPro"/>
</dbReference>
<evidence type="ECO:0000313" key="7">
    <source>
        <dbReference type="EMBL" id="RIX34850.1"/>
    </source>
</evidence>
<keyword evidence="8" id="KW-1185">Reference proteome</keyword>
<dbReference type="Proteomes" id="UP000285278">
    <property type="component" value="Unassembled WGS sequence"/>
</dbReference>
<dbReference type="EMBL" id="QXJK01000005">
    <property type="protein sequence ID" value="RIX34850.1"/>
    <property type="molecule type" value="Genomic_DNA"/>
</dbReference>
<dbReference type="InterPro" id="IPR050176">
    <property type="entry name" value="LTTR"/>
</dbReference>
<evidence type="ECO:0000256" key="5">
    <source>
        <dbReference type="ARBA" id="ARBA00023163"/>
    </source>
</evidence>
<evidence type="ECO:0000256" key="3">
    <source>
        <dbReference type="ARBA" id="ARBA00023125"/>
    </source>
</evidence>
<dbReference type="InterPro" id="IPR036388">
    <property type="entry name" value="WH-like_DNA-bd_sf"/>
</dbReference>
<dbReference type="PANTHER" id="PTHR30579:SF2">
    <property type="entry name" value="HTH-TYPE TRANSCRIPTIONAL REGULATOR ARGP"/>
    <property type="match status" value="1"/>
</dbReference>
<reference evidence="7 8" key="1">
    <citation type="submission" date="2018-09" db="EMBL/GenBank/DDBJ databases">
        <title>Optimization and identification of Corynebacterium falsenii FN1-14 from fish paste.</title>
        <authorList>
            <person name="Daroonpunt R."/>
            <person name="Tanasupawat S."/>
        </authorList>
    </citation>
    <scope>NUCLEOTIDE SEQUENCE [LARGE SCALE GENOMIC DNA]</scope>
    <source>
        <strain evidence="7 8">FN1-14</strain>
    </source>
</reference>
<dbReference type="OrthoDB" id="3252676at2"/>
<feature type="domain" description="HTH lysR-type" evidence="6">
    <location>
        <begin position="1"/>
        <end position="57"/>
    </location>
</feature>
<dbReference type="RefSeq" id="WP_025402989.1">
    <property type="nucleotide sequence ID" value="NZ_CBCRUA010000029.1"/>
</dbReference>
<dbReference type="Gene3D" id="1.10.10.10">
    <property type="entry name" value="Winged helix-like DNA-binding domain superfamily/Winged helix DNA-binding domain"/>
    <property type="match status" value="1"/>
</dbReference>
<dbReference type="PROSITE" id="PS50931">
    <property type="entry name" value="HTH_LYSR"/>
    <property type="match status" value="1"/>
</dbReference>
<comment type="similarity">
    <text evidence="1">Belongs to the LysR transcriptional regulatory family.</text>
</comment>
<dbReference type="AlphaFoldDB" id="A0A418Q6X3"/>
<organism evidence="7 8">
    <name type="scientific">Corynebacterium falsenii</name>
    <dbReference type="NCBI Taxonomy" id="108486"/>
    <lineage>
        <taxon>Bacteria</taxon>
        <taxon>Bacillati</taxon>
        <taxon>Actinomycetota</taxon>
        <taxon>Actinomycetes</taxon>
        <taxon>Mycobacteriales</taxon>
        <taxon>Corynebacteriaceae</taxon>
        <taxon>Corynebacterium</taxon>
    </lineage>
</organism>
<gene>
    <name evidence="7" type="ORF">D3M95_05950</name>
</gene>
<evidence type="ECO:0000256" key="4">
    <source>
        <dbReference type="ARBA" id="ARBA00023159"/>
    </source>
</evidence>
<dbReference type="Pfam" id="PF00126">
    <property type="entry name" value="HTH_1"/>
    <property type="match status" value="1"/>
</dbReference>
<comment type="caution">
    <text evidence="7">The sequence shown here is derived from an EMBL/GenBank/DDBJ whole genome shotgun (WGS) entry which is preliminary data.</text>
</comment>
<dbReference type="InterPro" id="IPR005119">
    <property type="entry name" value="LysR_subst-bd"/>
</dbReference>
<dbReference type="InterPro" id="IPR017685">
    <property type="entry name" value="ArgP"/>
</dbReference>
<keyword evidence="3 7" id="KW-0238">DNA-binding</keyword>
<evidence type="ECO:0000256" key="2">
    <source>
        <dbReference type="ARBA" id="ARBA00023015"/>
    </source>
</evidence>
<name>A0A418Q6X3_9CORY</name>
<evidence type="ECO:0000313" key="8">
    <source>
        <dbReference type="Proteomes" id="UP000285278"/>
    </source>
</evidence>
<evidence type="ECO:0000259" key="6">
    <source>
        <dbReference type="PROSITE" id="PS50931"/>
    </source>
</evidence>
<dbReference type="NCBIfam" id="NF002964">
    <property type="entry name" value="PRK03635.1"/>
    <property type="match status" value="1"/>
</dbReference>
<dbReference type="STRING" id="1451189.CFAL_07050"/>
<dbReference type="SUPFAM" id="SSF46785">
    <property type="entry name" value="Winged helix' DNA-binding domain"/>
    <property type="match status" value="1"/>
</dbReference>
<keyword evidence="2" id="KW-0805">Transcription regulation</keyword>
<keyword evidence="4" id="KW-0010">Activator</keyword>
<sequence>MAYRHLDTLLAIVDLGSFDAAASALGISPSAVSQRIKTLESEAGRVLIRRSTPPTATPAGEILVQTARRMQLLQREASLHLGGNLSAVPLTVAVNADSLGTWFQRILPDVGALTTIDLYIRVEDEKHSLRLLRRGDCMAAVTTEGSPVAGCQSEYLGIQRYVAVAAPKVAALLDSGEHTFATLPAARFGSKDHMEESFLEEHWEEFDSGVHGPGRSPERRYENRRESRVPSFEALTAAMVAGTGWGMVPERQAAPLIERGLLVWLMEGKYLDVPLYWQRWKVESQQLEQLSDSIHAAAAVELL</sequence>
<proteinExistence type="inferred from homology"/>
<dbReference type="Gene3D" id="3.40.190.290">
    <property type="match status" value="1"/>
</dbReference>
<dbReference type="Pfam" id="PF03466">
    <property type="entry name" value="LysR_substrate"/>
    <property type="match status" value="1"/>
</dbReference>
<dbReference type="NCBIfam" id="TIGR03298">
    <property type="entry name" value="argP"/>
    <property type="match status" value="1"/>
</dbReference>